<gene>
    <name evidence="2" type="ORF">BAZ10_10455</name>
</gene>
<sequence>MKVLHVVTRIDSGGISSFLSNYYKYIDKQKVSFDIVAIDTGEKQGCHDLFENLGMKVYYMPNNIFQRCSFLRKLIKAGQYDVVHSHIELQSSVYLAVAAMSGVKVRVSHAHLSRANPGFKNQLLRCLMNAVVTKRVGASDLSLNAVFGEKYAQTGRVINNAVEVKKFSFDVEARNRYRKELGLEDKLVLGFVGRLSHQKNIFFLVKVFAALAKQNPDVVLLIIGDGELRKPMEEELHKNNVYDKTLFLNVREDVNTLMMAMDIMLLPSFYEGLPLVLVEAQCAALKCIVSDEVTKLISITDYIIYRGIKDDDIKKWVQTINEIGCNYKREPIDDIITDKNFNIRVEAEKLVKLYDELITSKK</sequence>
<dbReference type="SUPFAM" id="SSF53756">
    <property type="entry name" value="UDP-Glycosyltransferase/glycogen phosphorylase"/>
    <property type="match status" value="1"/>
</dbReference>
<evidence type="ECO:0000313" key="3">
    <source>
        <dbReference type="Proteomes" id="UP000190813"/>
    </source>
</evidence>
<dbReference type="RefSeq" id="WP_078772961.1">
    <property type="nucleotide sequence ID" value="NZ_CBCSBR010000058.1"/>
</dbReference>
<dbReference type="AlphaFoldDB" id="A0A1T3MA87"/>
<protein>
    <submittedName>
        <fullName evidence="2">Capsular biosynthesis protein</fullName>
    </submittedName>
</protein>
<dbReference type="InterPro" id="IPR001296">
    <property type="entry name" value="Glyco_trans_1"/>
</dbReference>
<dbReference type="InterPro" id="IPR050194">
    <property type="entry name" value="Glycosyltransferase_grp1"/>
</dbReference>
<proteinExistence type="predicted"/>
<keyword evidence="3" id="KW-1185">Reference proteome</keyword>
<dbReference type="PANTHER" id="PTHR45947">
    <property type="entry name" value="SULFOQUINOVOSYL TRANSFERASE SQD2"/>
    <property type="match status" value="1"/>
</dbReference>
<feature type="domain" description="Glycosyl transferase family 1" evidence="1">
    <location>
        <begin position="175"/>
        <end position="293"/>
    </location>
</feature>
<dbReference type="GO" id="GO:0016757">
    <property type="term" value="F:glycosyltransferase activity"/>
    <property type="evidence" value="ECO:0007669"/>
    <property type="project" value="InterPro"/>
</dbReference>
<dbReference type="EMBL" id="MAHX01000020">
    <property type="protein sequence ID" value="OPC61523.1"/>
    <property type="molecule type" value="Genomic_DNA"/>
</dbReference>
<comment type="caution">
    <text evidence="2">The sequence shown here is derived from an EMBL/GenBank/DDBJ whole genome shotgun (WGS) entry which is preliminary data.</text>
</comment>
<dbReference type="PANTHER" id="PTHR45947:SF15">
    <property type="entry name" value="TEICHURONIC ACID BIOSYNTHESIS GLYCOSYLTRANSFERASE TUAC-RELATED"/>
    <property type="match status" value="1"/>
</dbReference>
<dbReference type="Gene3D" id="3.40.50.2000">
    <property type="entry name" value="Glycogen Phosphorylase B"/>
    <property type="match status" value="2"/>
</dbReference>
<evidence type="ECO:0000313" key="2">
    <source>
        <dbReference type="EMBL" id="OPC61523.1"/>
    </source>
</evidence>
<organism evidence="2 3">
    <name type="scientific">Elizabethkingia occulta</name>
    <dbReference type="NCBI Taxonomy" id="1867263"/>
    <lineage>
        <taxon>Bacteria</taxon>
        <taxon>Pseudomonadati</taxon>
        <taxon>Bacteroidota</taxon>
        <taxon>Flavobacteriia</taxon>
        <taxon>Flavobacteriales</taxon>
        <taxon>Weeksellaceae</taxon>
        <taxon>Elizabethkingia</taxon>
    </lineage>
</organism>
<dbReference type="Proteomes" id="UP000190813">
    <property type="component" value="Unassembled WGS sequence"/>
</dbReference>
<accession>A0A1T3MA87</accession>
<name>A0A1T3MA87_9FLAO</name>
<evidence type="ECO:0000259" key="1">
    <source>
        <dbReference type="Pfam" id="PF00534"/>
    </source>
</evidence>
<reference evidence="2 3" key="1">
    <citation type="submission" date="2016-06" db="EMBL/GenBank/DDBJ databases">
        <title>Revisiting the taxonomy of the Elizabethkingia Genus based on Whole-Genome Sequencing, Optical Mapping, and MALDI-TOF.</title>
        <authorList>
            <person name="Nicholson A.C."/>
        </authorList>
    </citation>
    <scope>NUCLEOTIDE SEQUENCE [LARGE SCALE GENOMIC DNA]</scope>
    <source>
        <strain evidence="2 3">G4070</strain>
    </source>
</reference>
<dbReference type="Pfam" id="PF00534">
    <property type="entry name" value="Glycos_transf_1"/>
    <property type="match status" value="1"/>
</dbReference>